<protein>
    <recommendedName>
        <fullName evidence="4">Anti-sigma factor</fullName>
    </recommendedName>
</protein>
<keyword evidence="1" id="KW-0472">Membrane</keyword>
<organism evidence="2 3">
    <name type="scientific">candidate division WWE3 bacterium</name>
    <dbReference type="NCBI Taxonomy" id="2053526"/>
    <lineage>
        <taxon>Bacteria</taxon>
        <taxon>Katanobacteria</taxon>
    </lineage>
</organism>
<evidence type="ECO:0000313" key="3">
    <source>
        <dbReference type="Proteomes" id="UP000714817"/>
    </source>
</evidence>
<gene>
    <name evidence="2" type="ORF">KDA10_03690</name>
</gene>
<feature type="transmembrane region" description="Helical" evidence="1">
    <location>
        <begin position="7"/>
        <end position="27"/>
    </location>
</feature>
<keyword evidence="1" id="KW-0812">Transmembrane</keyword>
<sequence>MDTNEKSYLYLTAVVVVFLALLGLWVVSNKNGIEDTKIVEKSSSKSTITVSTDGETVTSEIDSSSENTDLNTELKNKAELSYIKTSLVSVTKDSSLKGEATISRTDLGLDHEVKAWLPDPQEGYSYEGWLVKDAAKGEFFSTGVMSKNDEGVYVLEYSSEDPSLGYNTVVITLESVVDETPEEHVLESQM</sequence>
<reference evidence="2" key="2">
    <citation type="journal article" date="2021" name="Microbiome">
        <title>Successional dynamics and alternative stable states in a saline activated sludge microbial community over 9 years.</title>
        <authorList>
            <person name="Wang Y."/>
            <person name="Ye J."/>
            <person name="Ju F."/>
            <person name="Liu L."/>
            <person name="Boyd J.A."/>
            <person name="Deng Y."/>
            <person name="Parks D.H."/>
            <person name="Jiang X."/>
            <person name="Yin X."/>
            <person name="Woodcroft B.J."/>
            <person name="Tyson G.W."/>
            <person name="Hugenholtz P."/>
            <person name="Polz M.F."/>
            <person name="Zhang T."/>
        </authorList>
    </citation>
    <scope>NUCLEOTIDE SEQUENCE</scope>
    <source>
        <strain evidence="2">HKST-UBA80</strain>
    </source>
</reference>
<evidence type="ECO:0000256" key="1">
    <source>
        <dbReference type="SAM" id="Phobius"/>
    </source>
</evidence>
<dbReference type="EMBL" id="JAGQNY010000017">
    <property type="protein sequence ID" value="MCA9302431.1"/>
    <property type="molecule type" value="Genomic_DNA"/>
</dbReference>
<name>A0A955IWE7_UNCKA</name>
<accession>A0A955IWE7</accession>
<dbReference type="Proteomes" id="UP000714817">
    <property type="component" value="Unassembled WGS sequence"/>
</dbReference>
<reference evidence="2" key="1">
    <citation type="submission" date="2020-04" db="EMBL/GenBank/DDBJ databases">
        <authorList>
            <person name="Zhang T."/>
        </authorList>
    </citation>
    <scope>NUCLEOTIDE SEQUENCE</scope>
    <source>
        <strain evidence="2">HKST-UBA80</strain>
    </source>
</reference>
<keyword evidence="1" id="KW-1133">Transmembrane helix</keyword>
<dbReference type="AlphaFoldDB" id="A0A955IWE7"/>
<comment type="caution">
    <text evidence="2">The sequence shown here is derived from an EMBL/GenBank/DDBJ whole genome shotgun (WGS) entry which is preliminary data.</text>
</comment>
<evidence type="ECO:0008006" key="4">
    <source>
        <dbReference type="Google" id="ProtNLM"/>
    </source>
</evidence>
<proteinExistence type="predicted"/>
<evidence type="ECO:0000313" key="2">
    <source>
        <dbReference type="EMBL" id="MCA9302431.1"/>
    </source>
</evidence>